<dbReference type="OrthoDB" id="1419899at2"/>
<dbReference type="PROSITE" id="PS51257">
    <property type="entry name" value="PROKAR_LIPOPROTEIN"/>
    <property type="match status" value="1"/>
</dbReference>
<feature type="chain" id="PRO_5017926560" description="Lipocalin-like domain-containing protein" evidence="1">
    <location>
        <begin position="23"/>
        <end position="144"/>
    </location>
</feature>
<dbReference type="RefSeq" id="WP_125013126.1">
    <property type="nucleotide sequence ID" value="NZ_RQVR01000012.1"/>
</dbReference>
<proteinExistence type="predicted"/>
<feature type="domain" description="Lipocalin-like" evidence="2">
    <location>
        <begin position="32"/>
        <end position="123"/>
    </location>
</feature>
<organism evidence="3 4">
    <name type="scientific">Flavobacterium macacae</name>
    <dbReference type="NCBI Taxonomy" id="2488993"/>
    <lineage>
        <taxon>Bacteria</taxon>
        <taxon>Pseudomonadati</taxon>
        <taxon>Bacteroidota</taxon>
        <taxon>Flavobacteriia</taxon>
        <taxon>Flavobacteriales</taxon>
        <taxon>Flavobacteriaceae</taxon>
        <taxon>Flavobacterium</taxon>
    </lineage>
</organism>
<keyword evidence="1" id="KW-0732">Signal</keyword>
<feature type="signal peptide" evidence="1">
    <location>
        <begin position="1"/>
        <end position="22"/>
    </location>
</feature>
<dbReference type="EMBL" id="RQVR01000012">
    <property type="protein sequence ID" value="RRJ90170.1"/>
    <property type="molecule type" value="Genomic_DNA"/>
</dbReference>
<dbReference type="Pfam" id="PF13648">
    <property type="entry name" value="Lipocalin_4"/>
    <property type="match status" value="1"/>
</dbReference>
<accession>A0A3P3W5A3</accession>
<gene>
    <name evidence="3" type="ORF">EG849_10960</name>
</gene>
<evidence type="ECO:0000313" key="4">
    <source>
        <dbReference type="Proteomes" id="UP000271937"/>
    </source>
</evidence>
<dbReference type="AlphaFoldDB" id="A0A3P3W5A3"/>
<comment type="caution">
    <text evidence="3">The sequence shown here is derived from an EMBL/GenBank/DDBJ whole genome shotgun (WGS) entry which is preliminary data.</text>
</comment>
<dbReference type="Proteomes" id="UP000271937">
    <property type="component" value="Unassembled WGS sequence"/>
</dbReference>
<name>A0A3P3W5A3_9FLAO</name>
<keyword evidence="4" id="KW-1185">Reference proteome</keyword>
<evidence type="ECO:0000256" key="1">
    <source>
        <dbReference type="SAM" id="SignalP"/>
    </source>
</evidence>
<evidence type="ECO:0000313" key="3">
    <source>
        <dbReference type="EMBL" id="RRJ90170.1"/>
    </source>
</evidence>
<sequence length="144" mass="16012">MKKKLFLICAFAMAGLSMISCNSDDEDFERSIVGKWNYNKTIVSTNGGTPVDSPYNEHEEGCNKDYVEFVQGGVFRDVILFKNQQGVCTEDTAPNSTWTKDNSTLTIGNDVYTIVTLNGSELRYENTTDVSGVPVKVVKVYTKN</sequence>
<reference evidence="3 4" key="1">
    <citation type="submission" date="2018-11" db="EMBL/GenBank/DDBJ databases">
        <title>Flavobacterium sp. nov., YIM 102600 draft genome.</title>
        <authorList>
            <person name="Li G."/>
            <person name="Jiang Y."/>
        </authorList>
    </citation>
    <scope>NUCLEOTIDE SEQUENCE [LARGE SCALE GENOMIC DNA]</scope>
    <source>
        <strain evidence="3 4">YIM 102600</strain>
    </source>
</reference>
<protein>
    <recommendedName>
        <fullName evidence="2">Lipocalin-like domain-containing protein</fullName>
    </recommendedName>
</protein>
<evidence type="ECO:0000259" key="2">
    <source>
        <dbReference type="Pfam" id="PF13648"/>
    </source>
</evidence>
<dbReference type="InterPro" id="IPR024311">
    <property type="entry name" value="Lipocalin-like"/>
</dbReference>